<dbReference type="Gene3D" id="3.40.50.2000">
    <property type="entry name" value="Glycogen Phosphorylase B"/>
    <property type="match status" value="1"/>
</dbReference>
<proteinExistence type="predicted"/>
<keyword evidence="2" id="KW-1185">Reference proteome</keyword>
<reference evidence="1 2" key="1">
    <citation type="journal article" date="2021" name="bioRxiv">
        <title>Chromosome-scale and haplotype-resolved genome assembly of a tetraploid potato cultivar.</title>
        <authorList>
            <person name="Sun H."/>
            <person name="Jiao W.-B."/>
            <person name="Krause K."/>
            <person name="Campoy J.A."/>
            <person name="Goel M."/>
            <person name="Folz-Donahue K."/>
            <person name="Kukat C."/>
            <person name="Huettel B."/>
            <person name="Schneeberger K."/>
        </authorList>
    </citation>
    <scope>NUCLEOTIDE SEQUENCE [LARGE SCALE GENOMIC DNA]</scope>
    <source>
        <strain evidence="1">SolTubOtavaFocal</strain>
        <tissue evidence="1">Leaves</tissue>
    </source>
</reference>
<dbReference type="EMBL" id="JAIVGD010000023">
    <property type="protein sequence ID" value="KAH0743566.1"/>
    <property type="molecule type" value="Genomic_DNA"/>
</dbReference>
<dbReference type="Proteomes" id="UP000826656">
    <property type="component" value="Unassembled WGS sequence"/>
</dbReference>
<sequence>MEDQIRELRPDCIFSDMYFPWTVDIADELHIPRILYNLSAYMCYSIMHNLQVYRPHKQPNCNDSENDIMNLSLVLGRTVWQWGC</sequence>
<accession>A0ABQ7UB36</accession>
<gene>
    <name evidence="1" type="ORF">KY290_031559</name>
</gene>
<name>A0ABQ7UB36_SOLTU</name>
<evidence type="ECO:0000313" key="2">
    <source>
        <dbReference type="Proteomes" id="UP000826656"/>
    </source>
</evidence>
<protein>
    <submittedName>
        <fullName evidence="1">Uncharacterized protein</fullName>
    </submittedName>
</protein>
<comment type="caution">
    <text evidence="1">The sequence shown here is derived from an EMBL/GenBank/DDBJ whole genome shotgun (WGS) entry which is preliminary data.</text>
</comment>
<dbReference type="SUPFAM" id="SSF53756">
    <property type="entry name" value="UDP-Glycosyltransferase/glycogen phosphorylase"/>
    <property type="match status" value="1"/>
</dbReference>
<organism evidence="1 2">
    <name type="scientific">Solanum tuberosum</name>
    <name type="common">Potato</name>
    <dbReference type="NCBI Taxonomy" id="4113"/>
    <lineage>
        <taxon>Eukaryota</taxon>
        <taxon>Viridiplantae</taxon>
        <taxon>Streptophyta</taxon>
        <taxon>Embryophyta</taxon>
        <taxon>Tracheophyta</taxon>
        <taxon>Spermatophyta</taxon>
        <taxon>Magnoliopsida</taxon>
        <taxon>eudicotyledons</taxon>
        <taxon>Gunneridae</taxon>
        <taxon>Pentapetalae</taxon>
        <taxon>asterids</taxon>
        <taxon>lamiids</taxon>
        <taxon>Solanales</taxon>
        <taxon>Solanaceae</taxon>
        <taxon>Solanoideae</taxon>
        <taxon>Solaneae</taxon>
        <taxon>Solanum</taxon>
    </lineage>
</organism>
<evidence type="ECO:0000313" key="1">
    <source>
        <dbReference type="EMBL" id="KAH0743566.1"/>
    </source>
</evidence>